<evidence type="ECO:0000256" key="1">
    <source>
        <dbReference type="SAM" id="MobiDB-lite"/>
    </source>
</evidence>
<dbReference type="Proteomes" id="UP000437068">
    <property type="component" value="Unassembled WGS sequence"/>
</dbReference>
<reference evidence="2 3" key="1">
    <citation type="submission" date="2018-08" db="EMBL/GenBank/DDBJ databases">
        <title>Genomic investigation of the strawberry pathogen Phytophthora fragariae indicates pathogenicity is determined by transcriptional variation in three key races.</title>
        <authorList>
            <person name="Adams T.M."/>
            <person name="Armitage A.D."/>
            <person name="Sobczyk M.K."/>
            <person name="Bates H.J."/>
            <person name="Dunwell J.M."/>
            <person name="Nellist C.F."/>
            <person name="Harrison R.J."/>
        </authorList>
    </citation>
    <scope>NUCLEOTIDE SEQUENCE [LARGE SCALE GENOMIC DNA]</scope>
    <source>
        <strain evidence="2 3">A4</strain>
    </source>
</reference>
<comment type="caution">
    <text evidence="2">The sequence shown here is derived from an EMBL/GenBank/DDBJ whole genome shotgun (WGS) entry which is preliminary data.</text>
</comment>
<feature type="region of interest" description="Disordered" evidence="1">
    <location>
        <begin position="51"/>
        <end position="80"/>
    </location>
</feature>
<name>A0A6A4B1Q8_9STRA</name>
<dbReference type="AlphaFoldDB" id="A0A6A4B1Q8"/>
<accession>A0A6A4B1Q8</accession>
<protein>
    <submittedName>
        <fullName evidence="2">Uncharacterized protein</fullName>
    </submittedName>
</protein>
<organism evidence="2 3">
    <name type="scientific">Phytophthora fragariae</name>
    <dbReference type="NCBI Taxonomy" id="53985"/>
    <lineage>
        <taxon>Eukaryota</taxon>
        <taxon>Sar</taxon>
        <taxon>Stramenopiles</taxon>
        <taxon>Oomycota</taxon>
        <taxon>Peronosporomycetes</taxon>
        <taxon>Peronosporales</taxon>
        <taxon>Peronosporaceae</taxon>
        <taxon>Phytophthora</taxon>
    </lineage>
</organism>
<dbReference type="EMBL" id="QXGE01005410">
    <property type="protein sequence ID" value="KAE9267570.1"/>
    <property type="molecule type" value="Genomic_DNA"/>
</dbReference>
<proteinExistence type="predicted"/>
<sequence>MARATWRWRMTLWTTCSTLSKDLPTAIRAKTISLTLFSRYIAPRRRRSLRRSPIGTLLPRSQHGSRVPMTSLPRLPRRST</sequence>
<evidence type="ECO:0000313" key="2">
    <source>
        <dbReference type="EMBL" id="KAE9267570.1"/>
    </source>
</evidence>
<gene>
    <name evidence="2" type="ORF">PF001_g30022</name>
</gene>
<evidence type="ECO:0000313" key="3">
    <source>
        <dbReference type="Proteomes" id="UP000437068"/>
    </source>
</evidence>